<reference evidence="1 2" key="1">
    <citation type="submission" date="2018-10" db="EMBL/GenBank/DDBJ databases">
        <title>A high-quality apple genome assembly.</title>
        <authorList>
            <person name="Hu J."/>
        </authorList>
    </citation>
    <scope>NUCLEOTIDE SEQUENCE [LARGE SCALE GENOMIC DNA]</scope>
    <source>
        <strain evidence="2">cv. HFTH1</strain>
        <tissue evidence="1">Young leaf</tissue>
    </source>
</reference>
<sequence>MEDQAVEMFPKTAKTSFQIMTPSPLRPLSSFPDDLNWRIRIGLRTGNLQVLRLCRYYHNPMAVGRDKVVICAEPSKFIILSLHSCCAVLCGQKQMTETFRRTLGVQPRGLTNSSKGSHQQLQWVSTVVSMASKGSCDPIDPTEAKLQGARWREGFEERALSDEVKLITNSFSDPAVLNTFQLLRSNFSLFALHVLDEIGPPCMS</sequence>
<accession>A0A498H9Y6</accession>
<name>A0A498H9Y6_MALDO</name>
<evidence type="ECO:0000313" key="2">
    <source>
        <dbReference type="Proteomes" id="UP000290289"/>
    </source>
</evidence>
<evidence type="ECO:0000313" key="1">
    <source>
        <dbReference type="EMBL" id="RXH67819.1"/>
    </source>
</evidence>
<dbReference type="Proteomes" id="UP000290289">
    <property type="component" value="Chromosome 17"/>
</dbReference>
<proteinExistence type="predicted"/>
<keyword evidence="2" id="KW-1185">Reference proteome</keyword>
<organism evidence="1 2">
    <name type="scientific">Malus domestica</name>
    <name type="common">Apple</name>
    <name type="synonym">Pyrus malus</name>
    <dbReference type="NCBI Taxonomy" id="3750"/>
    <lineage>
        <taxon>Eukaryota</taxon>
        <taxon>Viridiplantae</taxon>
        <taxon>Streptophyta</taxon>
        <taxon>Embryophyta</taxon>
        <taxon>Tracheophyta</taxon>
        <taxon>Spermatophyta</taxon>
        <taxon>Magnoliopsida</taxon>
        <taxon>eudicotyledons</taxon>
        <taxon>Gunneridae</taxon>
        <taxon>Pentapetalae</taxon>
        <taxon>rosids</taxon>
        <taxon>fabids</taxon>
        <taxon>Rosales</taxon>
        <taxon>Rosaceae</taxon>
        <taxon>Amygdaloideae</taxon>
        <taxon>Maleae</taxon>
        <taxon>Malus</taxon>
    </lineage>
</organism>
<dbReference type="AlphaFoldDB" id="A0A498H9Y6"/>
<protein>
    <submittedName>
        <fullName evidence="1">Uncharacterized protein</fullName>
    </submittedName>
</protein>
<comment type="caution">
    <text evidence="1">The sequence shown here is derived from an EMBL/GenBank/DDBJ whole genome shotgun (WGS) entry which is preliminary data.</text>
</comment>
<gene>
    <name evidence="1" type="ORF">DVH24_027966</name>
</gene>
<dbReference type="EMBL" id="RDQH01000343">
    <property type="protein sequence ID" value="RXH67819.1"/>
    <property type="molecule type" value="Genomic_DNA"/>
</dbReference>